<evidence type="ECO:0000313" key="2">
    <source>
        <dbReference type="Proteomes" id="UP000499080"/>
    </source>
</evidence>
<protein>
    <submittedName>
        <fullName evidence="1">Uncharacterized protein</fullName>
    </submittedName>
</protein>
<keyword evidence="2" id="KW-1185">Reference proteome</keyword>
<reference evidence="1 2" key="1">
    <citation type="journal article" date="2019" name="Sci. Rep.">
        <title>Orb-weaving spider Araneus ventricosus genome elucidates the spidroin gene catalogue.</title>
        <authorList>
            <person name="Kono N."/>
            <person name="Nakamura H."/>
            <person name="Ohtoshi R."/>
            <person name="Moran D.A.P."/>
            <person name="Shinohara A."/>
            <person name="Yoshida Y."/>
            <person name="Fujiwara M."/>
            <person name="Mori M."/>
            <person name="Tomita M."/>
            <person name="Arakawa K."/>
        </authorList>
    </citation>
    <scope>NUCLEOTIDE SEQUENCE [LARGE SCALE GENOMIC DNA]</scope>
</reference>
<organism evidence="1 2">
    <name type="scientific">Araneus ventricosus</name>
    <name type="common">Orbweaver spider</name>
    <name type="synonym">Epeira ventricosa</name>
    <dbReference type="NCBI Taxonomy" id="182803"/>
    <lineage>
        <taxon>Eukaryota</taxon>
        <taxon>Metazoa</taxon>
        <taxon>Ecdysozoa</taxon>
        <taxon>Arthropoda</taxon>
        <taxon>Chelicerata</taxon>
        <taxon>Arachnida</taxon>
        <taxon>Araneae</taxon>
        <taxon>Araneomorphae</taxon>
        <taxon>Entelegynae</taxon>
        <taxon>Araneoidea</taxon>
        <taxon>Araneidae</taxon>
        <taxon>Araneus</taxon>
    </lineage>
</organism>
<name>A0A4Y2EWK1_ARAVE</name>
<evidence type="ECO:0000313" key="1">
    <source>
        <dbReference type="EMBL" id="GBM32264.1"/>
    </source>
</evidence>
<accession>A0A4Y2EWK1</accession>
<dbReference type="Proteomes" id="UP000499080">
    <property type="component" value="Unassembled WGS sequence"/>
</dbReference>
<dbReference type="EMBL" id="BGPR01000703">
    <property type="protein sequence ID" value="GBM32264.1"/>
    <property type="molecule type" value="Genomic_DNA"/>
</dbReference>
<proteinExistence type="predicted"/>
<gene>
    <name evidence="1" type="ORF">AVEN_275032_1</name>
</gene>
<comment type="caution">
    <text evidence="1">The sequence shown here is derived from an EMBL/GenBank/DDBJ whole genome shotgun (WGS) entry which is preliminary data.</text>
</comment>
<dbReference type="AlphaFoldDB" id="A0A4Y2EWK1"/>
<sequence length="111" mass="12233">MAFQSNLLSHSYNHHHKAGHSQQHCSIPFGSTTDLGCSFTDAPKRTTGCFDPPSPPAILTPTHTPSPSRGIFAFFRSSLYPDFFSSTHILPPPTRVICRPLRRIVYSGCSC</sequence>